<protein>
    <submittedName>
        <fullName evidence="3">Helix-turn-helix domain-containing protein</fullName>
    </submittedName>
</protein>
<evidence type="ECO:0000313" key="4">
    <source>
        <dbReference type="Proteomes" id="UP001524944"/>
    </source>
</evidence>
<dbReference type="Pfam" id="PF01381">
    <property type="entry name" value="HTH_3"/>
    <property type="match status" value="1"/>
</dbReference>
<accession>A0ABT1Y6G7</accession>
<dbReference type="Proteomes" id="UP001524944">
    <property type="component" value="Unassembled WGS sequence"/>
</dbReference>
<dbReference type="PROSITE" id="PS50943">
    <property type="entry name" value="HTH_CROC1"/>
    <property type="match status" value="1"/>
</dbReference>
<dbReference type="Gene3D" id="1.10.260.40">
    <property type="entry name" value="lambda repressor-like DNA-binding domains"/>
    <property type="match status" value="1"/>
</dbReference>
<dbReference type="InterPro" id="IPR037208">
    <property type="entry name" value="Spo0E-like_sf"/>
</dbReference>
<organism evidence="3 4">
    <name type="scientific">Dehalobacterium formicoaceticum</name>
    <dbReference type="NCBI Taxonomy" id="51515"/>
    <lineage>
        <taxon>Bacteria</taxon>
        <taxon>Bacillati</taxon>
        <taxon>Bacillota</taxon>
        <taxon>Clostridia</taxon>
        <taxon>Eubacteriales</taxon>
        <taxon>Peptococcaceae</taxon>
        <taxon>Dehalobacterium</taxon>
    </lineage>
</organism>
<feature type="domain" description="HTH cro/C1-type" evidence="2">
    <location>
        <begin position="5"/>
        <end position="65"/>
    </location>
</feature>
<evidence type="ECO:0000259" key="2">
    <source>
        <dbReference type="PROSITE" id="PS50943"/>
    </source>
</evidence>
<dbReference type="EMBL" id="JANPWE010000007">
    <property type="protein sequence ID" value="MCR6546468.1"/>
    <property type="molecule type" value="Genomic_DNA"/>
</dbReference>
<dbReference type="SMART" id="SM00530">
    <property type="entry name" value="HTH_XRE"/>
    <property type="match status" value="1"/>
</dbReference>
<dbReference type="RefSeq" id="WP_257913880.1">
    <property type="nucleotide sequence ID" value="NZ_JANPWE010000007.1"/>
</dbReference>
<proteinExistence type="predicted"/>
<dbReference type="InterPro" id="IPR018540">
    <property type="entry name" value="Spo0E-like"/>
</dbReference>
<name>A0ABT1Y6G7_9FIRM</name>
<dbReference type="SUPFAM" id="SSF47413">
    <property type="entry name" value="lambda repressor-like DNA-binding domains"/>
    <property type="match status" value="1"/>
</dbReference>
<dbReference type="CDD" id="cd00093">
    <property type="entry name" value="HTH_XRE"/>
    <property type="match status" value="1"/>
</dbReference>
<dbReference type="Pfam" id="PF09388">
    <property type="entry name" value="SpoOE-like"/>
    <property type="match status" value="1"/>
</dbReference>
<comment type="caution">
    <text evidence="3">The sequence shown here is derived from an EMBL/GenBank/DDBJ whole genome shotgun (WGS) entry which is preliminary data.</text>
</comment>
<dbReference type="PANTHER" id="PTHR46558:SF4">
    <property type="entry name" value="DNA-BIDING PHAGE PROTEIN"/>
    <property type="match status" value="1"/>
</dbReference>
<reference evidence="3 4" key="1">
    <citation type="submission" date="2022-08" db="EMBL/GenBank/DDBJ databases">
        <title>Proteogenomics of the novel Dehalobacterium formicoaceticum strain EZ94 highlights a key role of methyltransferases during anaerobic dichloromethane degradation.</title>
        <authorList>
            <person name="Wasmund K."/>
        </authorList>
    </citation>
    <scope>NUCLEOTIDE SEQUENCE [LARGE SCALE GENOMIC DNA]</scope>
    <source>
        <strain evidence="3 4">EZ94</strain>
    </source>
</reference>
<evidence type="ECO:0000313" key="3">
    <source>
        <dbReference type="EMBL" id="MCR6546468.1"/>
    </source>
</evidence>
<gene>
    <name evidence="3" type="ORF">NVS47_13270</name>
</gene>
<keyword evidence="1" id="KW-0238">DNA-binding</keyword>
<dbReference type="PANTHER" id="PTHR46558">
    <property type="entry name" value="TRACRIPTIONAL REGULATORY PROTEIN-RELATED-RELATED"/>
    <property type="match status" value="1"/>
</dbReference>
<dbReference type="SUPFAM" id="SSF140500">
    <property type="entry name" value="BAS1536-like"/>
    <property type="match status" value="1"/>
</dbReference>
<dbReference type="InterPro" id="IPR001387">
    <property type="entry name" value="Cro/C1-type_HTH"/>
</dbReference>
<sequence>MKNNLIALRKQKGKKIASCLTQQKVADALQISQGYYNMIETGKRAPSLRLAREIADYFEVSVDELFYQPCCPQEDLKRNKNMTPIAAQDGQELKDIISKLEEKRKVLNLHSAQATRKVGSYHHESLVRISEEMDELIVKYYRNTKKNDKSNYRCDIVNRKESSVE</sequence>
<dbReference type="InterPro" id="IPR036638">
    <property type="entry name" value="HLH_DNA-bd_sf"/>
</dbReference>
<keyword evidence="4" id="KW-1185">Reference proteome</keyword>
<dbReference type="Gene3D" id="4.10.280.10">
    <property type="entry name" value="Helix-loop-helix DNA-binding domain"/>
    <property type="match status" value="1"/>
</dbReference>
<dbReference type="InterPro" id="IPR010982">
    <property type="entry name" value="Lambda_DNA-bd_dom_sf"/>
</dbReference>
<evidence type="ECO:0000256" key="1">
    <source>
        <dbReference type="ARBA" id="ARBA00023125"/>
    </source>
</evidence>